<sequence>MTLENGVRTAAHEVPGVAPVDAGDAPRRGRPRRGRPGHDLGAVLAAAVRLFNERGYEATSMDDVAKRLGITKSSLYHHVAGKQELLRIAVDHALDGLDDAIAGVEADAPAIDRLEALIRGSVLVLAERLEYVTLLLRVRGNTAVEQQALLRRRVFDAEVTRLVELAQAEGAIRRDVDAATAARLLFGMVNSLIEWYRPRRGGADELADAVTIVAFDGLRTRR</sequence>
<feature type="DNA-binding region" description="H-T-H motif" evidence="4">
    <location>
        <begin position="60"/>
        <end position="79"/>
    </location>
</feature>
<evidence type="ECO:0000313" key="7">
    <source>
        <dbReference type="EMBL" id="MBB4763446.1"/>
    </source>
</evidence>
<keyword evidence="8" id="KW-1185">Reference proteome</keyword>
<dbReference type="InterPro" id="IPR050109">
    <property type="entry name" value="HTH-type_TetR-like_transc_reg"/>
</dbReference>
<dbReference type="GO" id="GO:0000976">
    <property type="term" value="F:transcription cis-regulatory region binding"/>
    <property type="evidence" value="ECO:0007669"/>
    <property type="project" value="TreeGrafter"/>
</dbReference>
<evidence type="ECO:0000256" key="2">
    <source>
        <dbReference type="ARBA" id="ARBA00023125"/>
    </source>
</evidence>
<protein>
    <submittedName>
        <fullName evidence="7">AcrR family transcriptional regulator</fullName>
    </submittedName>
</protein>
<proteinExistence type="predicted"/>
<dbReference type="RefSeq" id="WP_184994766.1">
    <property type="nucleotide sequence ID" value="NZ_BOMK01000010.1"/>
</dbReference>
<reference evidence="7 8" key="1">
    <citation type="submission" date="2020-08" db="EMBL/GenBank/DDBJ databases">
        <title>Sequencing the genomes of 1000 actinobacteria strains.</title>
        <authorList>
            <person name="Klenk H.-P."/>
        </authorList>
    </citation>
    <scope>NUCLEOTIDE SEQUENCE [LARGE SCALE GENOMIC DNA]</scope>
    <source>
        <strain evidence="7 8">DSM 43149</strain>
    </source>
</reference>
<dbReference type="EMBL" id="JACHNH010000001">
    <property type="protein sequence ID" value="MBB4763446.1"/>
    <property type="molecule type" value="Genomic_DNA"/>
</dbReference>
<dbReference type="AlphaFoldDB" id="A0A7W7MQP5"/>
<dbReference type="InterPro" id="IPR009057">
    <property type="entry name" value="Homeodomain-like_sf"/>
</dbReference>
<feature type="domain" description="HTH tetR-type" evidence="6">
    <location>
        <begin position="37"/>
        <end position="97"/>
    </location>
</feature>
<feature type="region of interest" description="Disordered" evidence="5">
    <location>
        <begin position="1"/>
        <end position="38"/>
    </location>
</feature>
<comment type="caution">
    <text evidence="7">The sequence shown here is derived from an EMBL/GenBank/DDBJ whole genome shotgun (WGS) entry which is preliminary data.</text>
</comment>
<accession>A0A7W7MQP5</accession>
<dbReference type="Pfam" id="PF17932">
    <property type="entry name" value="TetR_C_24"/>
    <property type="match status" value="1"/>
</dbReference>
<evidence type="ECO:0000256" key="3">
    <source>
        <dbReference type="ARBA" id="ARBA00023163"/>
    </source>
</evidence>
<dbReference type="PROSITE" id="PS50977">
    <property type="entry name" value="HTH_TETR_2"/>
    <property type="match status" value="1"/>
</dbReference>
<dbReference type="Proteomes" id="UP000578112">
    <property type="component" value="Unassembled WGS sequence"/>
</dbReference>
<dbReference type="Gene3D" id="1.10.10.60">
    <property type="entry name" value="Homeodomain-like"/>
    <property type="match status" value="1"/>
</dbReference>
<keyword evidence="1" id="KW-0805">Transcription regulation</keyword>
<dbReference type="InterPro" id="IPR041490">
    <property type="entry name" value="KstR2_TetR_C"/>
</dbReference>
<evidence type="ECO:0000256" key="4">
    <source>
        <dbReference type="PROSITE-ProRule" id="PRU00335"/>
    </source>
</evidence>
<dbReference type="SUPFAM" id="SSF48498">
    <property type="entry name" value="Tetracyclin repressor-like, C-terminal domain"/>
    <property type="match status" value="1"/>
</dbReference>
<dbReference type="InterPro" id="IPR001647">
    <property type="entry name" value="HTH_TetR"/>
</dbReference>
<evidence type="ECO:0000256" key="5">
    <source>
        <dbReference type="SAM" id="MobiDB-lite"/>
    </source>
</evidence>
<evidence type="ECO:0000256" key="1">
    <source>
        <dbReference type="ARBA" id="ARBA00023015"/>
    </source>
</evidence>
<organism evidence="7 8">
    <name type="scientific">Actinoplanes digitatis</name>
    <dbReference type="NCBI Taxonomy" id="1868"/>
    <lineage>
        <taxon>Bacteria</taxon>
        <taxon>Bacillati</taxon>
        <taxon>Actinomycetota</taxon>
        <taxon>Actinomycetes</taxon>
        <taxon>Micromonosporales</taxon>
        <taxon>Micromonosporaceae</taxon>
        <taxon>Actinoplanes</taxon>
    </lineage>
</organism>
<keyword evidence="3" id="KW-0804">Transcription</keyword>
<gene>
    <name evidence="7" type="ORF">BJ971_004002</name>
</gene>
<evidence type="ECO:0000313" key="8">
    <source>
        <dbReference type="Proteomes" id="UP000578112"/>
    </source>
</evidence>
<dbReference type="PANTHER" id="PTHR30055">
    <property type="entry name" value="HTH-TYPE TRANSCRIPTIONAL REGULATOR RUTR"/>
    <property type="match status" value="1"/>
</dbReference>
<dbReference type="Pfam" id="PF00440">
    <property type="entry name" value="TetR_N"/>
    <property type="match status" value="1"/>
</dbReference>
<dbReference type="InterPro" id="IPR036271">
    <property type="entry name" value="Tet_transcr_reg_TetR-rel_C_sf"/>
</dbReference>
<evidence type="ECO:0000259" key="6">
    <source>
        <dbReference type="PROSITE" id="PS50977"/>
    </source>
</evidence>
<dbReference type="PRINTS" id="PR00455">
    <property type="entry name" value="HTHTETR"/>
</dbReference>
<dbReference type="SUPFAM" id="SSF46689">
    <property type="entry name" value="Homeodomain-like"/>
    <property type="match status" value="1"/>
</dbReference>
<dbReference type="PANTHER" id="PTHR30055:SF234">
    <property type="entry name" value="HTH-TYPE TRANSCRIPTIONAL REGULATOR BETI"/>
    <property type="match status" value="1"/>
</dbReference>
<dbReference type="GO" id="GO:0003700">
    <property type="term" value="F:DNA-binding transcription factor activity"/>
    <property type="evidence" value="ECO:0007669"/>
    <property type="project" value="TreeGrafter"/>
</dbReference>
<dbReference type="Gene3D" id="1.10.357.10">
    <property type="entry name" value="Tetracycline Repressor, domain 2"/>
    <property type="match status" value="1"/>
</dbReference>
<keyword evidence="2 4" id="KW-0238">DNA-binding</keyword>
<name>A0A7W7MQP5_9ACTN</name>